<evidence type="ECO:0000256" key="3">
    <source>
        <dbReference type="ARBA" id="ARBA00022519"/>
    </source>
</evidence>
<keyword evidence="7" id="KW-1133">Transmembrane helix</keyword>
<keyword evidence="2" id="KW-1003">Cell membrane</keyword>
<dbReference type="AlphaFoldDB" id="J9GTN6"/>
<evidence type="ECO:0000256" key="2">
    <source>
        <dbReference type="ARBA" id="ARBA00022475"/>
    </source>
</evidence>
<dbReference type="InterPro" id="IPR004960">
    <property type="entry name" value="LipA_acyltrans"/>
</dbReference>
<evidence type="ECO:0000256" key="4">
    <source>
        <dbReference type="ARBA" id="ARBA00022679"/>
    </source>
</evidence>
<keyword evidence="6 8" id="KW-0012">Acyltransferase</keyword>
<evidence type="ECO:0000256" key="7">
    <source>
        <dbReference type="SAM" id="Phobius"/>
    </source>
</evidence>
<dbReference type="GO" id="GO:0008610">
    <property type="term" value="P:lipid biosynthetic process"/>
    <property type="evidence" value="ECO:0007669"/>
    <property type="project" value="UniProtKB-ARBA"/>
</dbReference>
<dbReference type="Pfam" id="PF03279">
    <property type="entry name" value="Lip_A_acyltrans"/>
    <property type="match status" value="1"/>
</dbReference>
<evidence type="ECO:0000256" key="5">
    <source>
        <dbReference type="ARBA" id="ARBA00023136"/>
    </source>
</evidence>
<feature type="non-terminal residue" evidence="8">
    <location>
        <position position="118"/>
    </location>
</feature>
<dbReference type="GO" id="GO:0005886">
    <property type="term" value="C:plasma membrane"/>
    <property type="evidence" value="ECO:0007669"/>
    <property type="project" value="UniProtKB-SubCell"/>
</dbReference>
<dbReference type="GO" id="GO:1901137">
    <property type="term" value="P:carbohydrate derivative biosynthetic process"/>
    <property type="evidence" value="ECO:0007669"/>
    <property type="project" value="UniProtKB-ARBA"/>
</dbReference>
<sequence length="118" mass="13157">MLSYYIVKLVSKLLCIAPGFIRRGFAAFLGGIAVVAVPDWRMEMAQANIKECLGVSEERAAQIAEQSLRRFGRMVVEVLRFPLLNPDNIGQLVKVDGLEYLDAAYKQHKGVIMATGHY</sequence>
<dbReference type="GO" id="GO:0016746">
    <property type="term" value="F:acyltransferase activity"/>
    <property type="evidence" value="ECO:0007669"/>
    <property type="project" value="UniProtKB-KW"/>
</dbReference>
<organism evidence="8">
    <name type="scientific">gut metagenome</name>
    <dbReference type="NCBI Taxonomy" id="749906"/>
    <lineage>
        <taxon>unclassified sequences</taxon>
        <taxon>metagenomes</taxon>
        <taxon>organismal metagenomes</taxon>
    </lineage>
</organism>
<dbReference type="PANTHER" id="PTHR30606:SF10">
    <property type="entry name" value="PHOSPHATIDYLINOSITOL MANNOSIDE ACYLTRANSFERASE"/>
    <property type="match status" value="1"/>
</dbReference>
<evidence type="ECO:0000256" key="1">
    <source>
        <dbReference type="ARBA" id="ARBA00004533"/>
    </source>
</evidence>
<name>J9GTN6_9ZZZZ</name>
<evidence type="ECO:0000313" key="8">
    <source>
        <dbReference type="EMBL" id="EJX03730.1"/>
    </source>
</evidence>
<comment type="subcellular location">
    <subcellularLocation>
        <location evidence="1">Cell inner membrane</location>
    </subcellularLocation>
</comment>
<dbReference type="EMBL" id="AMCI01002058">
    <property type="protein sequence ID" value="EJX03730.1"/>
    <property type="molecule type" value="Genomic_DNA"/>
</dbReference>
<proteinExistence type="predicted"/>
<feature type="transmembrane region" description="Helical" evidence="7">
    <location>
        <begin position="20"/>
        <end position="40"/>
    </location>
</feature>
<accession>J9GTN6</accession>
<keyword evidence="5 7" id="KW-0472">Membrane</keyword>
<protein>
    <submittedName>
        <fullName evidence="8">Lipid A biosynthesis (KDO)2-(Lauroyl)-lipid IVA acyltransferase</fullName>
    </submittedName>
</protein>
<reference evidence="8" key="1">
    <citation type="journal article" date="2012" name="PLoS ONE">
        <title>Gene sets for utilization of primary and secondary nutrition supplies in the distal gut of endangered iberian lynx.</title>
        <authorList>
            <person name="Alcaide M."/>
            <person name="Messina E."/>
            <person name="Richter M."/>
            <person name="Bargiela R."/>
            <person name="Peplies J."/>
            <person name="Huws S.A."/>
            <person name="Newbold C.J."/>
            <person name="Golyshin P.N."/>
            <person name="Simon M.A."/>
            <person name="Lopez G."/>
            <person name="Yakimov M.M."/>
            <person name="Ferrer M."/>
        </authorList>
    </citation>
    <scope>NUCLEOTIDE SEQUENCE</scope>
</reference>
<evidence type="ECO:0000256" key="6">
    <source>
        <dbReference type="ARBA" id="ARBA00023315"/>
    </source>
</evidence>
<keyword evidence="4 8" id="KW-0808">Transferase</keyword>
<keyword evidence="3" id="KW-0997">Cell inner membrane</keyword>
<keyword evidence="7" id="KW-0812">Transmembrane</keyword>
<comment type="caution">
    <text evidence="8">The sequence shown here is derived from an EMBL/GenBank/DDBJ whole genome shotgun (WGS) entry which is preliminary data.</text>
</comment>
<gene>
    <name evidence="8" type="ORF">EVA_08165</name>
</gene>
<dbReference type="PANTHER" id="PTHR30606">
    <property type="entry name" value="LIPID A BIOSYNTHESIS LAUROYL ACYLTRANSFERASE"/>
    <property type="match status" value="1"/>
</dbReference>